<evidence type="ECO:0000313" key="3">
    <source>
        <dbReference type="EMBL" id="KAK1477292.1"/>
    </source>
</evidence>
<feature type="transmembrane region" description="Helical" evidence="1">
    <location>
        <begin position="42"/>
        <end position="62"/>
    </location>
</feature>
<evidence type="ECO:0000313" key="4">
    <source>
        <dbReference type="Proteomes" id="UP001227543"/>
    </source>
</evidence>
<dbReference type="InterPro" id="IPR055222">
    <property type="entry name" value="PRISE-like_Rossmann-fold"/>
</dbReference>
<comment type="caution">
    <text evidence="3">The sequence shown here is derived from an EMBL/GenBank/DDBJ whole genome shotgun (WGS) entry which is preliminary data.</text>
</comment>
<dbReference type="GeneID" id="85415452"/>
<protein>
    <recommendedName>
        <fullName evidence="2">PRISE-like Rossmann-fold domain-containing protein</fullName>
    </recommendedName>
</protein>
<feature type="domain" description="PRISE-like Rossmann-fold" evidence="2">
    <location>
        <begin position="49"/>
        <end position="185"/>
    </location>
</feature>
<accession>A0ABQ9QLZ4</accession>
<keyword evidence="1" id="KW-1133">Transmembrane helix</keyword>
<evidence type="ECO:0000256" key="1">
    <source>
        <dbReference type="SAM" id="Phobius"/>
    </source>
</evidence>
<organism evidence="3 4">
    <name type="scientific">Colletotrichum tamarilloi</name>
    <dbReference type="NCBI Taxonomy" id="1209934"/>
    <lineage>
        <taxon>Eukaryota</taxon>
        <taxon>Fungi</taxon>
        <taxon>Dikarya</taxon>
        <taxon>Ascomycota</taxon>
        <taxon>Pezizomycotina</taxon>
        <taxon>Sordariomycetes</taxon>
        <taxon>Hypocreomycetidae</taxon>
        <taxon>Glomerellales</taxon>
        <taxon>Glomerellaceae</taxon>
        <taxon>Colletotrichum</taxon>
        <taxon>Colletotrichum acutatum species complex</taxon>
    </lineage>
</organism>
<name>A0ABQ9QLZ4_9PEZI</name>
<dbReference type="Proteomes" id="UP001227543">
    <property type="component" value="Unassembled WGS sequence"/>
</dbReference>
<evidence type="ECO:0000259" key="2">
    <source>
        <dbReference type="Pfam" id="PF22917"/>
    </source>
</evidence>
<gene>
    <name evidence="3" type="ORF">CTAM01_15216</name>
</gene>
<dbReference type="RefSeq" id="XP_060374204.1">
    <property type="nucleotide sequence ID" value="XM_060531214.1"/>
</dbReference>
<proteinExistence type="predicted"/>
<keyword evidence="1" id="KW-0472">Membrane</keyword>
<dbReference type="Gene3D" id="3.40.50.720">
    <property type="entry name" value="NAD(P)-binding Rossmann-like Domain"/>
    <property type="match status" value="1"/>
</dbReference>
<keyword evidence="4" id="KW-1185">Reference proteome</keyword>
<dbReference type="EMBL" id="MLFU01000153">
    <property type="protein sequence ID" value="KAK1477292.1"/>
    <property type="molecule type" value="Genomic_DNA"/>
</dbReference>
<keyword evidence="1" id="KW-0812">Transmembrane</keyword>
<sequence>MVSEKRNGAMMFGASGIVSLPSCTFIGFFSILKILAQLGFDALVSYLPYPSTVAFSQFIGISKRPMGRKTARLEDDPRLKIHTGLDLTDADLTLQRPKATPEVVVLHSYVTAYTGHESDLENPVKINAAIIDNGLAAVKHLCPNLEIVSLQTGGKGYGIVGFGWPPGPWKEDLARLPEPYASKIF</sequence>
<dbReference type="Pfam" id="PF22917">
    <property type="entry name" value="PRISE"/>
    <property type="match status" value="1"/>
</dbReference>
<feature type="transmembrane region" description="Helical" evidence="1">
    <location>
        <begin position="12"/>
        <end position="36"/>
    </location>
</feature>
<reference evidence="3 4" key="1">
    <citation type="submission" date="2016-10" db="EMBL/GenBank/DDBJ databases">
        <title>The genome sequence of Colletotrichum fioriniae PJ7.</title>
        <authorList>
            <person name="Baroncelli R."/>
        </authorList>
    </citation>
    <scope>NUCLEOTIDE SEQUENCE [LARGE SCALE GENOMIC DNA]</scope>
    <source>
        <strain evidence="3 4">Tom-12</strain>
    </source>
</reference>